<dbReference type="InterPro" id="IPR017978">
    <property type="entry name" value="GPCR_3_C"/>
</dbReference>
<feature type="transmembrane region" description="Helical" evidence="10">
    <location>
        <begin position="626"/>
        <end position="648"/>
    </location>
</feature>
<dbReference type="InterPro" id="IPR038550">
    <property type="entry name" value="GPCR_3_9-Cys_sf"/>
</dbReference>
<dbReference type="InterPro" id="IPR050726">
    <property type="entry name" value="mGluR"/>
</dbReference>
<protein>
    <recommendedName>
        <fullName evidence="12">G-protein coupled receptors family 3 profile domain-containing protein</fullName>
    </recommendedName>
</protein>
<dbReference type="InterPro" id="IPR000337">
    <property type="entry name" value="GPCR_3"/>
</dbReference>
<proteinExistence type="predicted"/>
<evidence type="ECO:0000256" key="7">
    <source>
        <dbReference type="ARBA" id="ARBA00023170"/>
    </source>
</evidence>
<dbReference type="Pfam" id="PF01094">
    <property type="entry name" value="ANF_receptor"/>
    <property type="match status" value="1"/>
</dbReference>
<dbReference type="EMBL" id="CALNXK010000052">
    <property type="protein sequence ID" value="CAH3133282.1"/>
    <property type="molecule type" value="Genomic_DNA"/>
</dbReference>
<dbReference type="Proteomes" id="UP001159405">
    <property type="component" value="Unassembled WGS sequence"/>
</dbReference>
<dbReference type="Gene3D" id="3.40.50.2300">
    <property type="match status" value="2"/>
</dbReference>
<keyword evidence="14" id="KW-1185">Reference proteome</keyword>
<dbReference type="PRINTS" id="PR00248">
    <property type="entry name" value="GPCRMGR"/>
</dbReference>
<comment type="caution">
    <text evidence="13">The sequence shown here is derived from an EMBL/GenBank/DDBJ whole genome shotgun (WGS) entry which is preliminary data.</text>
</comment>
<evidence type="ECO:0000256" key="2">
    <source>
        <dbReference type="ARBA" id="ARBA00022475"/>
    </source>
</evidence>
<evidence type="ECO:0000256" key="4">
    <source>
        <dbReference type="ARBA" id="ARBA00022989"/>
    </source>
</evidence>
<feature type="transmembrane region" description="Helical" evidence="10">
    <location>
        <begin position="660"/>
        <end position="677"/>
    </location>
</feature>
<evidence type="ECO:0000256" key="1">
    <source>
        <dbReference type="ARBA" id="ARBA00004651"/>
    </source>
</evidence>
<keyword evidence="7" id="KW-0675">Receptor</keyword>
<dbReference type="InterPro" id="IPR001828">
    <property type="entry name" value="ANF_lig-bd_rcpt"/>
</dbReference>
<evidence type="ECO:0000256" key="8">
    <source>
        <dbReference type="ARBA" id="ARBA00023180"/>
    </source>
</evidence>
<keyword evidence="2" id="KW-1003">Cell membrane</keyword>
<sequence length="947" mass="105959">METLTANFGRLCAIASLVFVGSCASFTYQQIDKYSGINHGTWKDGDIMLKGLFPLTFQDGGKCDRLDSTGTTWMMAMIYAVDKINNVSSLLPNKTIGYEIEDTCQSIPKTMSFALEIVSKYRPNSVCRSLEDCCRLDTNHFEHKRISAVIGPASSWISIPVARLLGLYGIPQISYASTSRILADKTRYGSFLRTVPSDQFQAQAMAELVHHFHWNYVFLIASDDDYGKMGAAAFKTAAKNLSVCIANDEFVSFGSPNADRQIEDTMLKLKSAERAEVVIVFTYLEQGEMLLKKAEQFEITDRTWVTSDGWSSVSSEIEKLNISKNTLKGLLSFSIRSKPVTDFENFLRSTSVQKAWNNSWFTKLLEETLKCQAFQNNRDLKLDVSPPRKRCDPGATLPADHEIPTDFVANVIDAVYVVAHAVHNILTCNQTRCPNISLPISPETLFDFASKVDFSGVDYTKVKFDKNGERTNSDYVIRNLHLSSKNRLQFIDVGHWSKYGDETRFTVNQSLIQWNKGKKPVSTCFRECQPGEKVVGQSECCWHCQKCDKGQVSFTSGSLNCTACNETHYANAKRTQCIFREIVYLKVSDPAGIAILTLSCLVILVLTSVAVIFVRERRTPVVMDSSPYLLILFFITLLLSSILTIIHVGCKPTDASCTSTSILLVLVFLSYSAFFLTKTKSATQFLKSAVSRLRDMHIAHLQILGVGVLFLVQSILIIAWQATSISVARFQNQEDNTRLLECYESFSAAHIIGICYPIVVLVVATVLAYRERHLPDNFNEAKSMSFSTLALCILLVAFIPTYRYVYGTNRILVVAFTLFVSAFSCMGCMFVPKLYIIFLRPERNTAEFKRETAEQYVTDPGPSFEQATTGNRVSQDLGHVNHGASDGLTNGRKWAVSLSSDNVADVDERKEEKQGDSAIYQEELLNKGKEAKISSEDEISEVITYEV</sequence>
<dbReference type="PANTHER" id="PTHR24060">
    <property type="entry name" value="METABOTROPIC GLUTAMATE RECEPTOR"/>
    <property type="match status" value="1"/>
</dbReference>
<evidence type="ECO:0000313" key="13">
    <source>
        <dbReference type="EMBL" id="CAH3133282.1"/>
    </source>
</evidence>
<evidence type="ECO:0000313" key="14">
    <source>
        <dbReference type="Proteomes" id="UP001159405"/>
    </source>
</evidence>
<feature type="transmembrane region" description="Helical" evidence="10">
    <location>
        <begin position="811"/>
        <end position="831"/>
    </location>
</feature>
<dbReference type="CDD" id="cd06350">
    <property type="entry name" value="PBP1_GPCR_family_C-like"/>
    <property type="match status" value="1"/>
</dbReference>
<dbReference type="CDD" id="cd13953">
    <property type="entry name" value="7tm_classC_mGluR-like"/>
    <property type="match status" value="1"/>
</dbReference>
<keyword evidence="8" id="KW-0325">Glycoprotein</keyword>
<feature type="transmembrane region" description="Helical" evidence="10">
    <location>
        <begin position="781"/>
        <end position="799"/>
    </location>
</feature>
<feature type="domain" description="G-protein coupled receptors family 3 profile" evidence="12">
    <location>
        <begin position="591"/>
        <end position="853"/>
    </location>
</feature>
<organism evidence="13 14">
    <name type="scientific">Porites lobata</name>
    <dbReference type="NCBI Taxonomy" id="104759"/>
    <lineage>
        <taxon>Eukaryota</taxon>
        <taxon>Metazoa</taxon>
        <taxon>Cnidaria</taxon>
        <taxon>Anthozoa</taxon>
        <taxon>Hexacorallia</taxon>
        <taxon>Scleractinia</taxon>
        <taxon>Fungiina</taxon>
        <taxon>Poritidae</taxon>
        <taxon>Porites</taxon>
    </lineage>
</organism>
<dbReference type="InterPro" id="IPR011500">
    <property type="entry name" value="GPCR_3_9-Cys_dom"/>
</dbReference>
<dbReference type="Pfam" id="PF00003">
    <property type="entry name" value="7tm_3"/>
    <property type="match status" value="1"/>
</dbReference>
<keyword evidence="11" id="KW-0732">Signal</keyword>
<evidence type="ECO:0000259" key="12">
    <source>
        <dbReference type="PROSITE" id="PS50259"/>
    </source>
</evidence>
<evidence type="ECO:0000256" key="3">
    <source>
        <dbReference type="ARBA" id="ARBA00022692"/>
    </source>
</evidence>
<dbReference type="InterPro" id="IPR028082">
    <property type="entry name" value="Peripla_BP_I"/>
</dbReference>
<keyword evidence="6 10" id="KW-0472">Membrane</keyword>
<feature type="chain" id="PRO_5045751991" description="G-protein coupled receptors family 3 profile domain-containing protein" evidence="11">
    <location>
        <begin position="26"/>
        <end position="947"/>
    </location>
</feature>
<reference evidence="13 14" key="1">
    <citation type="submission" date="2022-05" db="EMBL/GenBank/DDBJ databases">
        <authorList>
            <consortium name="Genoscope - CEA"/>
            <person name="William W."/>
        </authorList>
    </citation>
    <scope>NUCLEOTIDE SEQUENCE [LARGE SCALE GENOMIC DNA]</scope>
</reference>
<keyword evidence="3 10" id="KW-0812">Transmembrane</keyword>
<comment type="subcellular location">
    <subcellularLocation>
        <location evidence="1">Cell membrane</location>
        <topology evidence="1">Multi-pass membrane protein</topology>
    </subcellularLocation>
</comment>
<evidence type="ECO:0000256" key="5">
    <source>
        <dbReference type="ARBA" id="ARBA00023040"/>
    </source>
</evidence>
<accession>A0ABN8P4D4</accession>
<evidence type="ECO:0000256" key="11">
    <source>
        <dbReference type="SAM" id="SignalP"/>
    </source>
</evidence>
<keyword evidence="5" id="KW-0297">G-protein coupled receptor</keyword>
<dbReference type="SUPFAM" id="SSF53822">
    <property type="entry name" value="Periplasmic binding protein-like I"/>
    <property type="match status" value="1"/>
</dbReference>
<evidence type="ECO:0000256" key="9">
    <source>
        <dbReference type="ARBA" id="ARBA00023224"/>
    </source>
</evidence>
<dbReference type="Pfam" id="PF07562">
    <property type="entry name" value="NCD3G"/>
    <property type="match status" value="1"/>
</dbReference>
<dbReference type="PROSITE" id="PS50259">
    <property type="entry name" value="G_PROTEIN_RECEP_F3_4"/>
    <property type="match status" value="1"/>
</dbReference>
<dbReference type="Gene3D" id="2.10.50.30">
    <property type="entry name" value="GPCR, family 3, nine cysteines domain"/>
    <property type="match status" value="1"/>
</dbReference>
<name>A0ABN8P4D4_9CNID</name>
<keyword evidence="9" id="KW-0807">Transducer</keyword>
<feature type="signal peptide" evidence="11">
    <location>
        <begin position="1"/>
        <end position="25"/>
    </location>
</feature>
<evidence type="ECO:0000256" key="6">
    <source>
        <dbReference type="ARBA" id="ARBA00023136"/>
    </source>
</evidence>
<keyword evidence="4 10" id="KW-1133">Transmembrane helix</keyword>
<gene>
    <name evidence="13" type="ORF">PLOB_00036724</name>
</gene>
<feature type="transmembrane region" description="Helical" evidence="10">
    <location>
        <begin position="698"/>
        <end position="720"/>
    </location>
</feature>
<feature type="transmembrane region" description="Helical" evidence="10">
    <location>
        <begin position="591"/>
        <end position="614"/>
    </location>
</feature>
<feature type="transmembrane region" description="Helical" evidence="10">
    <location>
        <begin position="748"/>
        <end position="769"/>
    </location>
</feature>
<evidence type="ECO:0000256" key="10">
    <source>
        <dbReference type="SAM" id="Phobius"/>
    </source>
</evidence>